<evidence type="ECO:0000256" key="3">
    <source>
        <dbReference type="ARBA" id="ARBA00022448"/>
    </source>
</evidence>
<dbReference type="Pfam" id="PF00858">
    <property type="entry name" value="ASC"/>
    <property type="match status" value="1"/>
</dbReference>
<dbReference type="EMBL" id="JH431945">
    <property type="status" value="NOT_ANNOTATED_CDS"/>
    <property type="molecule type" value="Genomic_DNA"/>
</dbReference>
<evidence type="ECO:0000256" key="2">
    <source>
        <dbReference type="ARBA" id="ARBA00007193"/>
    </source>
</evidence>
<reference evidence="16" key="2">
    <citation type="submission" date="2015-02" db="UniProtKB">
        <authorList>
            <consortium name="EnsemblMetazoa"/>
        </authorList>
    </citation>
    <scope>IDENTIFICATION</scope>
</reference>
<feature type="region of interest" description="Disordered" evidence="13">
    <location>
        <begin position="235"/>
        <end position="255"/>
    </location>
</feature>
<comment type="subcellular location">
    <subcellularLocation>
        <location evidence="1">Membrane</location>
        <topology evidence="1">Multi-pass membrane protein</topology>
    </subcellularLocation>
</comment>
<feature type="compositionally biased region" description="Basic and acidic residues" evidence="13">
    <location>
        <begin position="737"/>
        <end position="757"/>
    </location>
</feature>
<keyword evidence="11 12" id="KW-0407">Ion channel</keyword>
<evidence type="ECO:0000256" key="4">
    <source>
        <dbReference type="ARBA" id="ARBA00022461"/>
    </source>
</evidence>
<dbReference type="HOGENOM" id="CLU_271193_0_0_1"/>
<dbReference type="PANTHER" id="PTHR11690:SF300">
    <property type="entry name" value="PICKPOCKET PROTEIN 19"/>
    <property type="match status" value="1"/>
</dbReference>
<dbReference type="EnsemblMetazoa" id="SMAR009825-RA">
    <property type="protein sequence ID" value="SMAR009825-PA"/>
    <property type="gene ID" value="SMAR009825"/>
</dbReference>
<keyword evidence="3 12" id="KW-0813">Transport</keyword>
<comment type="similarity">
    <text evidence="2 12">Belongs to the amiloride-sensitive sodium channel (TC 1.A.6) family.</text>
</comment>
<protein>
    <submittedName>
        <fullName evidence="16">Uncharacterized protein</fullName>
    </submittedName>
</protein>
<keyword evidence="5 12" id="KW-0812">Transmembrane</keyword>
<evidence type="ECO:0000256" key="8">
    <source>
        <dbReference type="ARBA" id="ARBA00023065"/>
    </source>
</evidence>
<feature type="region of interest" description="Disordered" evidence="13">
    <location>
        <begin position="352"/>
        <end position="614"/>
    </location>
</feature>
<dbReference type="PANTHER" id="PTHR11690">
    <property type="entry name" value="AMILORIDE-SENSITIVE SODIUM CHANNEL-RELATED"/>
    <property type="match status" value="1"/>
</dbReference>
<keyword evidence="9 14" id="KW-0472">Membrane</keyword>
<keyword evidence="7" id="KW-0915">Sodium</keyword>
<reference evidence="17" key="1">
    <citation type="submission" date="2011-05" db="EMBL/GenBank/DDBJ databases">
        <authorList>
            <person name="Richards S.R."/>
            <person name="Qu J."/>
            <person name="Jiang H."/>
            <person name="Jhangiani S.N."/>
            <person name="Agravi P."/>
            <person name="Goodspeed R."/>
            <person name="Gross S."/>
            <person name="Mandapat C."/>
            <person name="Jackson L."/>
            <person name="Mathew T."/>
            <person name="Pu L."/>
            <person name="Thornton R."/>
            <person name="Saada N."/>
            <person name="Wilczek-Boney K.B."/>
            <person name="Lee S."/>
            <person name="Kovar C."/>
            <person name="Wu Y."/>
            <person name="Scherer S.E."/>
            <person name="Worley K.C."/>
            <person name="Muzny D.M."/>
            <person name="Gibbs R."/>
        </authorList>
    </citation>
    <scope>NUCLEOTIDE SEQUENCE</scope>
    <source>
        <strain evidence="17">Brora</strain>
    </source>
</reference>
<proteinExistence type="inferred from homology"/>
<evidence type="ECO:0000256" key="9">
    <source>
        <dbReference type="ARBA" id="ARBA00023136"/>
    </source>
</evidence>
<keyword evidence="4 12" id="KW-0894">Sodium channel</keyword>
<feature type="compositionally biased region" description="Basic and acidic residues" evidence="13">
    <location>
        <begin position="386"/>
        <end position="397"/>
    </location>
</feature>
<sequence>MKLLKLLISAYLICFSINYVNCKLQMKEIVNHLTWNLIKCDSSEILWSLKNCLNVVKTHITVSDNKNGCLFLHYISSCAKQMKSKAAECEKKSKLDKSLDLETLEFLYSASYMLCKSNMAEMKRIYSPPQCGQLLLSTMMNKIEAAIEMEHFVPKQAFDGKNYVCSKLREFQEVGNKGNGCNARILKRNAQHMHDNILKCHLPYIMRRKEFSFSDYDVQQDDSFFQQFTAVQTTTTTTDKEQNSRKPESATSDLDPNENLVKAVDVAINNRNGSKILGVLSEIINAIIIEFLNKNLVLTRSNYSLEIANFLNENSEKVGIAKLEKVLDVKENSIISTKSSALIQGNFSEKMKENIKENEESQDEVDTHKVGSPETKYVNDSQNGNLKEEVIQHRKTQDGNSTTNDTSSPSTPNATSTSTSTSVGSSTIIATSTPSTTPSSTAVSSTHSTTITSSIPSTTITSSIPSTTPSTTITSSIPSTITSSTPSTTITSSIPSTTITSSIPSTTITSSIPSTTITSSIPSTTITSSIPSTTFTSSTTPSTTIISSTSITSSTPSTTITSSTPSTTITSSTSSTTIASSTTKIANSTPRKTGDRKKLTKTISRKRPGTSTTSISTLVNETDVSGKIGDKIMVVKKQNTTPPVTLDSGKYFNRSIVIEYKSPPKNKNKFLIEYKSPPKHKFIIEYNSRSKNRFVEVQQNTIPDAIEEKAEKKLKKTKKCIGHKSDGDCESMANDNSPKKETTRGSKQREMRRESRIRPLSSNNMERKRGALVIRCRCTSEEIDFIGIRKLVDRNNSLSQKLVWFFALTTSISICIWQVFICLEKFFEKPIGTNVNVEVFNQYRFPAFTMCTQSNQIGPEFDPIVTKLCANHEECSKLNVSARQYFPYAELGTSVMDMWLAKDVKVAQIRVNCMYAVDSSKCKSNESANYKDYAVDLVNGRCATFHSDAEWYYSHSGARTWWMEGVNVNIALARYPMGNVDAYVHSSSIPYKLLVADQNTDRFKTNDIDVTVTEFTYINSSKHPCTTEDELVRCSNRCVEKQFKTLNTSCKTPFLTQSKLPDCKNAHEFNDFHTKLAKLQFLIPKCKCSRACTTISYTTTRMSYENEENKKKVVSTIGIVMVGNVKQIITEHYSYPFTSFLSDLGGSIGLFLGISLFTILELLYTGGSKFLNSYQIKEEDYFTNRCTQHTRASHKML</sequence>
<keyword evidence="8 12" id="KW-0406">Ion transport</keyword>
<dbReference type="AlphaFoldDB" id="T1J809"/>
<feature type="transmembrane region" description="Helical" evidence="14">
    <location>
        <begin position="1144"/>
        <end position="1164"/>
    </location>
</feature>
<evidence type="ECO:0000256" key="15">
    <source>
        <dbReference type="SAM" id="SignalP"/>
    </source>
</evidence>
<feature type="compositionally biased region" description="Basic residues" evidence="13">
    <location>
        <begin position="598"/>
        <end position="608"/>
    </location>
</feature>
<evidence type="ECO:0000313" key="17">
    <source>
        <dbReference type="Proteomes" id="UP000014500"/>
    </source>
</evidence>
<name>T1J809_STRMM</name>
<dbReference type="InterPro" id="IPR001873">
    <property type="entry name" value="ENaC"/>
</dbReference>
<organism evidence="16 17">
    <name type="scientific">Strigamia maritima</name>
    <name type="common">European centipede</name>
    <name type="synonym">Geophilus maritimus</name>
    <dbReference type="NCBI Taxonomy" id="126957"/>
    <lineage>
        <taxon>Eukaryota</taxon>
        <taxon>Metazoa</taxon>
        <taxon>Ecdysozoa</taxon>
        <taxon>Arthropoda</taxon>
        <taxon>Myriapoda</taxon>
        <taxon>Chilopoda</taxon>
        <taxon>Pleurostigmophora</taxon>
        <taxon>Geophilomorpha</taxon>
        <taxon>Linotaeniidae</taxon>
        <taxon>Strigamia</taxon>
    </lineage>
</organism>
<keyword evidence="10 12" id="KW-0739">Sodium transport</keyword>
<feature type="chain" id="PRO_5004580049" evidence="15">
    <location>
        <begin position="23"/>
        <end position="1197"/>
    </location>
</feature>
<evidence type="ECO:0000256" key="13">
    <source>
        <dbReference type="SAM" id="MobiDB-lite"/>
    </source>
</evidence>
<keyword evidence="15" id="KW-0732">Signal</keyword>
<dbReference type="GO" id="GO:0015280">
    <property type="term" value="F:ligand-gated sodium channel activity"/>
    <property type="evidence" value="ECO:0007669"/>
    <property type="project" value="TreeGrafter"/>
</dbReference>
<feature type="compositionally biased region" description="Basic and acidic residues" evidence="13">
    <location>
        <begin position="238"/>
        <end position="248"/>
    </location>
</feature>
<evidence type="ECO:0000256" key="10">
    <source>
        <dbReference type="ARBA" id="ARBA00023201"/>
    </source>
</evidence>
<feature type="compositionally biased region" description="Basic and acidic residues" evidence="13">
    <location>
        <begin position="352"/>
        <end position="371"/>
    </location>
</feature>
<keyword evidence="17" id="KW-1185">Reference proteome</keyword>
<dbReference type="PRINTS" id="PR01078">
    <property type="entry name" value="AMINACHANNEL"/>
</dbReference>
<dbReference type="GO" id="GO:0005886">
    <property type="term" value="C:plasma membrane"/>
    <property type="evidence" value="ECO:0007669"/>
    <property type="project" value="TreeGrafter"/>
</dbReference>
<evidence type="ECO:0000256" key="6">
    <source>
        <dbReference type="ARBA" id="ARBA00022989"/>
    </source>
</evidence>
<feature type="region of interest" description="Disordered" evidence="13">
    <location>
        <begin position="725"/>
        <end position="762"/>
    </location>
</feature>
<evidence type="ECO:0000256" key="11">
    <source>
        <dbReference type="ARBA" id="ARBA00023303"/>
    </source>
</evidence>
<accession>T1J809</accession>
<feature type="signal peptide" evidence="15">
    <location>
        <begin position="1"/>
        <end position="22"/>
    </location>
</feature>
<evidence type="ECO:0000313" key="16">
    <source>
        <dbReference type="EnsemblMetazoa" id="SMAR009825-PA"/>
    </source>
</evidence>
<evidence type="ECO:0000256" key="5">
    <source>
        <dbReference type="ARBA" id="ARBA00022692"/>
    </source>
</evidence>
<feature type="compositionally biased region" description="Low complexity" evidence="13">
    <location>
        <begin position="398"/>
        <end position="583"/>
    </location>
</feature>
<dbReference type="Gene3D" id="1.10.287.770">
    <property type="entry name" value="YojJ-like"/>
    <property type="match status" value="1"/>
</dbReference>
<keyword evidence="6 14" id="KW-1133">Transmembrane helix</keyword>
<evidence type="ECO:0000256" key="1">
    <source>
        <dbReference type="ARBA" id="ARBA00004141"/>
    </source>
</evidence>
<dbReference type="Proteomes" id="UP000014500">
    <property type="component" value="Unassembled WGS sequence"/>
</dbReference>
<evidence type="ECO:0000256" key="14">
    <source>
        <dbReference type="SAM" id="Phobius"/>
    </source>
</evidence>
<evidence type="ECO:0000256" key="7">
    <source>
        <dbReference type="ARBA" id="ARBA00023053"/>
    </source>
</evidence>
<evidence type="ECO:0000256" key="12">
    <source>
        <dbReference type="RuleBase" id="RU000679"/>
    </source>
</evidence>